<evidence type="ECO:0000313" key="1">
    <source>
        <dbReference type="EMBL" id="KAF2539924.1"/>
    </source>
</evidence>
<accession>A0A8S9G3X9</accession>
<organism evidence="1 2">
    <name type="scientific">Brassica cretica</name>
    <name type="common">Mustard</name>
    <dbReference type="NCBI Taxonomy" id="69181"/>
    <lineage>
        <taxon>Eukaryota</taxon>
        <taxon>Viridiplantae</taxon>
        <taxon>Streptophyta</taxon>
        <taxon>Embryophyta</taxon>
        <taxon>Tracheophyta</taxon>
        <taxon>Spermatophyta</taxon>
        <taxon>Magnoliopsida</taxon>
        <taxon>eudicotyledons</taxon>
        <taxon>Gunneridae</taxon>
        <taxon>Pentapetalae</taxon>
        <taxon>rosids</taxon>
        <taxon>malvids</taxon>
        <taxon>Brassicales</taxon>
        <taxon>Brassicaceae</taxon>
        <taxon>Brassiceae</taxon>
        <taxon>Brassica</taxon>
    </lineage>
</organism>
<gene>
    <name evidence="1" type="ORF">F2Q68_00019285</name>
</gene>
<proteinExistence type="predicted"/>
<comment type="caution">
    <text evidence="1">The sequence shown here is derived from an EMBL/GenBank/DDBJ whole genome shotgun (WGS) entry which is preliminary data.</text>
</comment>
<protein>
    <submittedName>
        <fullName evidence="1">Uncharacterized protein</fullName>
    </submittedName>
</protein>
<name>A0A8S9G3X9_BRACR</name>
<dbReference type="AlphaFoldDB" id="A0A8S9G3X9"/>
<dbReference type="Proteomes" id="UP000712281">
    <property type="component" value="Unassembled WGS sequence"/>
</dbReference>
<sequence length="77" mass="8960">MKMKSLQVGFRGHVDMSYKSSESLALLPLQQHFTKITEIVMRNLRSSVSHCMLVTVRTHRIYVVACVDIYSICMYNY</sequence>
<dbReference type="EMBL" id="QGKW02002228">
    <property type="protein sequence ID" value="KAF2539924.1"/>
    <property type="molecule type" value="Genomic_DNA"/>
</dbReference>
<evidence type="ECO:0000313" key="2">
    <source>
        <dbReference type="Proteomes" id="UP000712281"/>
    </source>
</evidence>
<reference evidence="1" key="1">
    <citation type="submission" date="2019-12" db="EMBL/GenBank/DDBJ databases">
        <title>Genome sequencing and annotation of Brassica cretica.</title>
        <authorList>
            <person name="Studholme D.J."/>
            <person name="Sarris P.F."/>
        </authorList>
    </citation>
    <scope>NUCLEOTIDE SEQUENCE</scope>
    <source>
        <strain evidence="1">PFS-001/15</strain>
        <tissue evidence="1">Leaf</tissue>
    </source>
</reference>